<protein>
    <submittedName>
        <fullName evidence="1">Predicted metal-dependent hydrolase of the urease superfamily</fullName>
    </submittedName>
</protein>
<proteinExistence type="predicted"/>
<keyword evidence="1" id="KW-0378">Hydrolase</keyword>
<dbReference type="InterPro" id="IPR011589">
    <property type="entry name" value="UCP004961"/>
</dbReference>
<evidence type="ECO:0000313" key="2">
    <source>
        <dbReference type="Proteomes" id="UP000001826"/>
    </source>
</evidence>
<dbReference type="Proteomes" id="UP000001826">
    <property type="component" value="Chromosome"/>
</dbReference>
<accession>Q8TZ65</accession>
<dbReference type="InterPro" id="IPR032466">
    <property type="entry name" value="Metal_Hydrolase"/>
</dbReference>
<dbReference type="AlphaFoldDB" id="Q8TZ65"/>
<keyword evidence="2" id="KW-1185">Reference proteome</keyword>
<dbReference type="KEGG" id="mka:MK0074"/>
<dbReference type="SUPFAM" id="SSF51556">
    <property type="entry name" value="Metallo-dependent hydrolases"/>
    <property type="match status" value="1"/>
</dbReference>
<gene>
    <name evidence="1" type="ordered locus">MK0074</name>
</gene>
<dbReference type="PANTHER" id="PTHR42206">
    <property type="entry name" value="METAL-DEPENDENT HYDROLASE-RELATED"/>
    <property type="match status" value="1"/>
</dbReference>
<sequence length="289" mass="33011">MMIRGDRLQVATDVHLHFNPVKGDGYKVFEKFHRAGGTGFVSPVLTLRSYRIHGYGREDFERAYRLHLEGVRYGRLEYPLRGYAALGWHPAEVATLAEEHPEEEVLNVAETVCDLIEKFAAEYEEVVAVGEVGHPHYPVPAEVKRVCHKVFVRFLELAKDLDLPVIYHGPKASRKHYMRLYEYLKDVGFDFDRFVRHRATPDVSAARNVGIWPSVPASRRSVREAAEHGPEFMLESDYLDDPRRPNAALPLRAVPKAARILRTIDPDLVSEVMIEIPERVFGVEFEPLG</sequence>
<dbReference type="GO" id="GO:0016788">
    <property type="term" value="F:hydrolase activity, acting on ester bonds"/>
    <property type="evidence" value="ECO:0007669"/>
    <property type="project" value="InterPro"/>
</dbReference>
<dbReference type="Gene3D" id="3.20.20.140">
    <property type="entry name" value="Metal-dependent hydrolases"/>
    <property type="match status" value="1"/>
</dbReference>
<dbReference type="InParanoid" id="Q8TZ65"/>
<dbReference type="PaxDb" id="190192-MK0074"/>
<dbReference type="HOGENOM" id="CLU_985571_0_0_2"/>
<dbReference type="PANTHER" id="PTHR42206:SF1">
    <property type="entry name" value="METAL-DEPENDENT HYDROLASE"/>
    <property type="match status" value="1"/>
</dbReference>
<dbReference type="STRING" id="190192.MK0074"/>
<dbReference type="PIRSF" id="PIRSF004961">
    <property type="entry name" value="UCP004961_TatD"/>
    <property type="match status" value="1"/>
</dbReference>
<name>Q8TZ65_METKA</name>
<dbReference type="EnsemblBacteria" id="AAM01291">
    <property type="protein sequence ID" value="AAM01291"/>
    <property type="gene ID" value="MK0074"/>
</dbReference>
<organism evidence="1 2">
    <name type="scientific">Methanopyrus kandleri (strain AV19 / DSM 6324 / JCM 9639 / NBRC 100938)</name>
    <dbReference type="NCBI Taxonomy" id="190192"/>
    <lineage>
        <taxon>Archaea</taxon>
        <taxon>Methanobacteriati</taxon>
        <taxon>Methanobacteriota</taxon>
        <taxon>Methanomada group</taxon>
        <taxon>Methanopyri</taxon>
        <taxon>Methanopyrales</taxon>
        <taxon>Methanopyraceae</taxon>
        <taxon>Methanopyrus</taxon>
    </lineage>
</organism>
<dbReference type="Pfam" id="PF01026">
    <property type="entry name" value="TatD_DNase"/>
    <property type="match status" value="1"/>
</dbReference>
<evidence type="ECO:0000313" key="1">
    <source>
        <dbReference type="EMBL" id="AAM01291.1"/>
    </source>
</evidence>
<dbReference type="InterPro" id="IPR001130">
    <property type="entry name" value="TatD-like"/>
</dbReference>
<reference evidence="1 2" key="1">
    <citation type="journal article" date="2002" name="Proc. Natl. Acad. Sci. U.S.A.">
        <title>The complete genome of hyperthermophile Methanopyrus kandleri AV19 and monophyly of archaeal methanogens.</title>
        <authorList>
            <person name="Slesarev A.I."/>
            <person name="Mezhevaya K.V."/>
            <person name="Makarova K.S."/>
            <person name="Polushin N.N."/>
            <person name="Shcherbinina O.V."/>
            <person name="Shakhova V.V."/>
            <person name="Belova G.I."/>
            <person name="Aravind L."/>
            <person name="Natale D.A."/>
            <person name="Rogozin I.B."/>
            <person name="Tatusov R.L."/>
            <person name="Wolf Y.I."/>
            <person name="Stetter K.O."/>
            <person name="Malykh A.G."/>
            <person name="Koonin E.V."/>
            <person name="Kozyavkin S.A."/>
        </authorList>
    </citation>
    <scope>NUCLEOTIDE SEQUENCE [LARGE SCALE GENOMIC DNA]</scope>
    <source>
        <strain evidence="2">AV19 / DSM 6324 / JCM 9639 / NBRC 100938</strain>
    </source>
</reference>
<dbReference type="EMBL" id="AE009439">
    <property type="protein sequence ID" value="AAM01291.1"/>
    <property type="molecule type" value="Genomic_DNA"/>
</dbReference>